<dbReference type="EMBL" id="JAUCMV010000002">
    <property type="protein sequence ID" value="KAK0414931.1"/>
    <property type="molecule type" value="Genomic_DNA"/>
</dbReference>
<evidence type="ECO:0000256" key="1">
    <source>
        <dbReference type="ARBA" id="ARBA00012513"/>
    </source>
</evidence>
<evidence type="ECO:0000313" key="11">
    <source>
        <dbReference type="EMBL" id="KAK0414931.1"/>
    </source>
</evidence>
<gene>
    <name evidence="11" type="ORF">QR680_011683</name>
</gene>
<dbReference type="Proteomes" id="UP001175271">
    <property type="component" value="Unassembled WGS sequence"/>
</dbReference>
<keyword evidence="4" id="KW-0547">Nucleotide-binding</keyword>
<dbReference type="EC" id="2.7.11.1" evidence="1"/>
<keyword evidence="5" id="KW-0418">Kinase</keyword>
<comment type="catalytic activity">
    <reaction evidence="7">
        <text>L-threonyl-[protein] + ATP = O-phospho-L-threonyl-[protein] + ADP + H(+)</text>
        <dbReference type="Rhea" id="RHEA:46608"/>
        <dbReference type="Rhea" id="RHEA-COMP:11060"/>
        <dbReference type="Rhea" id="RHEA-COMP:11605"/>
        <dbReference type="ChEBI" id="CHEBI:15378"/>
        <dbReference type="ChEBI" id="CHEBI:30013"/>
        <dbReference type="ChEBI" id="CHEBI:30616"/>
        <dbReference type="ChEBI" id="CHEBI:61977"/>
        <dbReference type="ChEBI" id="CHEBI:456216"/>
        <dbReference type="EC" id="2.7.11.1"/>
    </reaction>
</comment>
<keyword evidence="12" id="KW-1185">Reference proteome</keyword>
<dbReference type="InterPro" id="IPR000719">
    <property type="entry name" value="Prot_kinase_dom"/>
</dbReference>
<dbReference type="GO" id="GO:0005634">
    <property type="term" value="C:nucleus"/>
    <property type="evidence" value="ECO:0007669"/>
    <property type="project" value="TreeGrafter"/>
</dbReference>
<keyword evidence="3" id="KW-0808">Transferase</keyword>
<evidence type="ECO:0000256" key="5">
    <source>
        <dbReference type="ARBA" id="ARBA00022777"/>
    </source>
</evidence>
<evidence type="ECO:0000256" key="7">
    <source>
        <dbReference type="ARBA" id="ARBA00047899"/>
    </source>
</evidence>
<dbReference type="AlphaFoldDB" id="A0AA39LYH7"/>
<keyword evidence="2" id="KW-0723">Serine/threonine-protein kinase</keyword>
<dbReference type="GO" id="GO:0005524">
    <property type="term" value="F:ATP binding"/>
    <property type="evidence" value="ECO:0007669"/>
    <property type="project" value="UniProtKB-KW"/>
</dbReference>
<evidence type="ECO:0000259" key="10">
    <source>
        <dbReference type="PROSITE" id="PS50011"/>
    </source>
</evidence>
<protein>
    <recommendedName>
        <fullName evidence="1">non-specific serine/threonine protein kinase</fullName>
        <ecNumber evidence="1">2.7.11.1</ecNumber>
    </recommendedName>
</protein>
<name>A0AA39LYH7_9BILA</name>
<dbReference type="InterPro" id="IPR051334">
    <property type="entry name" value="SRPK"/>
</dbReference>
<evidence type="ECO:0000256" key="2">
    <source>
        <dbReference type="ARBA" id="ARBA00022527"/>
    </source>
</evidence>
<dbReference type="GO" id="GO:0005737">
    <property type="term" value="C:cytoplasm"/>
    <property type="evidence" value="ECO:0007669"/>
    <property type="project" value="TreeGrafter"/>
</dbReference>
<comment type="caution">
    <text evidence="11">The sequence shown here is derived from an EMBL/GenBank/DDBJ whole genome shotgun (WGS) entry which is preliminary data.</text>
</comment>
<evidence type="ECO:0000313" key="12">
    <source>
        <dbReference type="Proteomes" id="UP001175271"/>
    </source>
</evidence>
<dbReference type="InterPro" id="IPR011009">
    <property type="entry name" value="Kinase-like_dom_sf"/>
</dbReference>
<accession>A0AA39LYH7</accession>
<evidence type="ECO:0000256" key="9">
    <source>
        <dbReference type="SAM" id="MobiDB-lite"/>
    </source>
</evidence>
<dbReference type="GO" id="GO:0004674">
    <property type="term" value="F:protein serine/threonine kinase activity"/>
    <property type="evidence" value="ECO:0007669"/>
    <property type="project" value="UniProtKB-KW"/>
</dbReference>
<organism evidence="11 12">
    <name type="scientific">Steinernema hermaphroditum</name>
    <dbReference type="NCBI Taxonomy" id="289476"/>
    <lineage>
        <taxon>Eukaryota</taxon>
        <taxon>Metazoa</taxon>
        <taxon>Ecdysozoa</taxon>
        <taxon>Nematoda</taxon>
        <taxon>Chromadorea</taxon>
        <taxon>Rhabditida</taxon>
        <taxon>Tylenchina</taxon>
        <taxon>Panagrolaimomorpha</taxon>
        <taxon>Strongyloidoidea</taxon>
        <taxon>Steinernematidae</taxon>
        <taxon>Steinernema</taxon>
    </lineage>
</organism>
<dbReference type="Pfam" id="PF00069">
    <property type="entry name" value="Pkinase"/>
    <property type="match status" value="1"/>
</dbReference>
<dbReference type="GO" id="GO:0050684">
    <property type="term" value="P:regulation of mRNA processing"/>
    <property type="evidence" value="ECO:0007669"/>
    <property type="project" value="TreeGrafter"/>
</dbReference>
<dbReference type="PROSITE" id="PS50011">
    <property type="entry name" value="PROTEIN_KINASE_DOM"/>
    <property type="match status" value="1"/>
</dbReference>
<evidence type="ECO:0000256" key="3">
    <source>
        <dbReference type="ARBA" id="ARBA00022679"/>
    </source>
</evidence>
<feature type="compositionally biased region" description="Polar residues" evidence="9">
    <location>
        <begin position="179"/>
        <end position="189"/>
    </location>
</feature>
<feature type="compositionally biased region" description="Basic and acidic residues" evidence="9">
    <location>
        <begin position="191"/>
        <end position="200"/>
    </location>
</feature>
<dbReference type="SMART" id="SM00220">
    <property type="entry name" value="S_TKc"/>
    <property type="match status" value="1"/>
</dbReference>
<sequence>MNVAKLPTCHIAYRYHVIRELGWGAQSAAWLCWDTKDQRFVAMKIVKSADSKAALYEMKLLRSVCAETVNGRYRDRVVQMYDEFQIEGPNGTHVCMVLEVLGRDLRKLMIENNGTALPLSKVRVIARQVLGGLHHLHENHNIAHNDIHTGNVLVTMSQSQNKELVAEVLEWANTRVKSWSNSMQQNDEQPSTERVEDSDRLQNAGANYIDCTEKQKRPTNLDLPNANGVPANIDKFPKLHSVMKMHRQLQELTKGFSDLAIDAAAKEHTGEEEINVKIADLGNAHCVENATFDDDLRNAAELFFEVATFHKVNELKLKSPHEKTELLRTAWKFIGYECREEDVLVIMSQSQIKELVAEALEWANTRVKVIEQKVTFLDLGFIVFQRFSDLAIDAAVKEQTDEEEINVKIVDLGNACSEKTFQHNFSNAAELFFEVATFRRVDNFMEKTRRKQRNLLRNVWSETDGNL</sequence>
<dbReference type="PANTHER" id="PTHR47634:SF9">
    <property type="entry name" value="PROTEIN KINASE DOMAIN-CONTAINING PROTEIN-RELATED"/>
    <property type="match status" value="1"/>
</dbReference>
<comment type="catalytic activity">
    <reaction evidence="8">
        <text>L-seryl-[protein] + ATP = O-phospho-L-seryl-[protein] + ADP + H(+)</text>
        <dbReference type="Rhea" id="RHEA:17989"/>
        <dbReference type="Rhea" id="RHEA-COMP:9863"/>
        <dbReference type="Rhea" id="RHEA-COMP:11604"/>
        <dbReference type="ChEBI" id="CHEBI:15378"/>
        <dbReference type="ChEBI" id="CHEBI:29999"/>
        <dbReference type="ChEBI" id="CHEBI:30616"/>
        <dbReference type="ChEBI" id="CHEBI:83421"/>
        <dbReference type="ChEBI" id="CHEBI:456216"/>
        <dbReference type="EC" id="2.7.11.1"/>
    </reaction>
</comment>
<dbReference type="GO" id="GO:0000245">
    <property type="term" value="P:spliceosomal complex assembly"/>
    <property type="evidence" value="ECO:0007669"/>
    <property type="project" value="TreeGrafter"/>
</dbReference>
<dbReference type="Gene3D" id="3.30.200.20">
    <property type="entry name" value="Phosphorylase Kinase, domain 1"/>
    <property type="match status" value="1"/>
</dbReference>
<reference evidence="11" key="1">
    <citation type="submission" date="2023-06" db="EMBL/GenBank/DDBJ databases">
        <title>Genomic analysis of the entomopathogenic nematode Steinernema hermaphroditum.</title>
        <authorList>
            <person name="Schwarz E.M."/>
            <person name="Heppert J.K."/>
            <person name="Baniya A."/>
            <person name="Schwartz H.T."/>
            <person name="Tan C.-H."/>
            <person name="Antoshechkin I."/>
            <person name="Sternberg P.W."/>
            <person name="Goodrich-Blair H."/>
            <person name="Dillman A.R."/>
        </authorList>
    </citation>
    <scope>NUCLEOTIDE SEQUENCE</scope>
    <source>
        <strain evidence="11">PS9179</strain>
        <tissue evidence="11">Whole animal</tissue>
    </source>
</reference>
<feature type="domain" description="Protein kinase" evidence="10">
    <location>
        <begin position="15"/>
        <end position="377"/>
    </location>
</feature>
<keyword evidence="6" id="KW-0067">ATP-binding</keyword>
<evidence type="ECO:0000256" key="6">
    <source>
        <dbReference type="ARBA" id="ARBA00022840"/>
    </source>
</evidence>
<dbReference type="Gene3D" id="1.10.510.10">
    <property type="entry name" value="Transferase(Phosphotransferase) domain 1"/>
    <property type="match status" value="1"/>
</dbReference>
<evidence type="ECO:0000256" key="4">
    <source>
        <dbReference type="ARBA" id="ARBA00022741"/>
    </source>
</evidence>
<dbReference type="SUPFAM" id="SSF56112">
    <property type="entry name" value="Protein kinase-like (PK-like)"/>
    <property type="match status" value="1"/>
</dbReference>
<feature type="region of interest" description="Disordered" evidence="9">
    <location>
        <begin position="179"/>
        <end position="201"/>
    </location>
</feature>
<proteinExistence type="predicted"/>
<evidence type="ECO:0000256" key="8">
    <source>
        <dbReference type="ARBA" id="ARBA00048679"/>
    </source>
</evidence>
<dbReference type="PANTHER" id="PTHR47634">
    <property type="entry name" value="PROTEIN KINASE DOMAIN-CONTAINING PROTEIN-RELATED"/>
    <property type="match status" value="1"/>
</dbReference>